<sequence length="161" mass="17823">MGRILAPTQSNKDGEDDATASTTGSTTDVSAKGKFTVANSAPVGLLMKFDNKHAWIKSKSVSYSFTIISPVDENMIQRSLRAKSVVPKLAEGKEAAKSAKESERARSEALAKMKEEMEEKANELSKQLFDEKKSVEDIQKSSDEAEKEAMEKQMKLRIRLH</sequence>
<accession>A0AAD8Y6Z9</accession>
<feature type="compositionally biased region" description="Low complexity" evidence="1">
    <location>
        <begin position="19"/>
        <end position="30"/>
    </location>
</feature>
<protein>
    <submittedName>
        <fullName evidence="2">Uncharacterized protein</fullName>
    </submittedName>
</protein>
<gene>
    <name evidence="2" type="ORF">QTG54_009147</name>
</gene>
<dbReference type="AlphaFoldDB" id="A0AAD8Y6Z9"/>
<keyword evidence="3" id="KW-1185">Reference proteome</keyword>
<reference evidence="2" key="1">
    <citation type="submission" date="2023-06" db="EMBL/GenBank/DDBJ databases">
        <title>Survivors Of The Sea: Transcriptome response of Skeletonema marinoi to long-term dormancy.</title>
        <authorList>
            <person name="Pinder M.I.M."/>
            <person name="Kourtchenko O."/>
            <person name="Robertson E.K."/>
            <person name="Larsson T."/>
            <person name="Maumus F."/>
            <person name="Osuna-Cruz C.M."/>
            <person name="Vancaester E."/>
            <person name="Stenow R."/>
            <person name="Vandepoele K."/>
            <person name="Ploug H."/>
            <person name="Bruchert V."/>
            <person name="Godhe A."/>
            <person name="Topel M."/>
        </authorList>
    </citation>
    <scope>NUCLEOTIDE SEQUENCE</scope>
    <source>
        <strain evidence="2">R05AC</strain>
    </source>
</reference>
<dbReference type="Proteomes" id="UP001224775">
    <property type="component" value="Unassembled WGS sequence"/>
</dbReference>
<comment type="caution">
    <text evidence="2">The sequence shown here is derived from an EMBL/GenBank/DDBJ whole genome shotgun (WGS) entry which is preliminary data.</text>
</comment>
<feature type="region of interest" description="Disordered" evidence="1">
    <location>
        <begin position="1"/>
        <end position="30"/>
    </location>
</feature>
<dbReference type="EMBL" id="JATAAI010000016">
    <property type="protein sequence ID" value="KAK1740197.1"/>
    <property type="molecule type" value="Genomic_DNA"/>
</dbReference>
<evidence type="ECO:0000313" key="3">
    <source>
        <dbReference type="Proteomes" id="UP001224775"/>
    </source>
</evidence>
<evidence type="ECO:0000256" key="1">
    <source>
        <dbReference type="SAM" id="MobiDB-lite"/>
    </source>
</evidence>
<proteinExistence type="predicted"/>
<organism evidence="2 3">
    <name type="scientific">Skeletonema marinoi</name>
    <dbReference type="NCBI Taxonomy" id="267567"/>
    <lineage>
        <taxon>Eukaryota</taxon>
        <taxon>Sar</taxon>
        <taxon>Stramenopiles</taxon>
        <taxon>Ochrophyta</taxon>
        <taxon>Bacillariophyta</taxon>
        <taxon>Coscinodiscophyceae</taxon>
        <taxon>Thalassiosirophycidae</taxon>
        <taxon>Thalassiosirales</taxon>
        <taxon>Skeletonemataceae</taxon>
        <taxon>Skeletonema</taxon>
        <taxon>Skeletonema marinoi-dohrnii complex</taxon>
    </lineage>
</organism>
<evidence type="ECO:0000313" key="2">
    <source>
        <dbReference type="EMBL" id="KAK1740197.1"/>
    </source>
</evidence>
<name>A0AAD8Y6Z9_9STRA</name>
<feature type="region of interest" description="Disordered" evidence="1">
    <location>
        <begin position="91"/>
        <end position="161"/>
    </location>
</feature>
<feature type="compositionally biased region" description="Basic and acidic residues" evidence="1">
    <location>
        <begin position="91"/>
        <end position="154"/>
    </location>
</feature>